<sequence>MVRGGCGKLIGGIWGTEVGRALGHHLRYDIQEPLIKLSLSVKVDTIANTYSPYNLYTYDPSNPPDVEFRRLCQQRQWGRERTRQARQGYNLAQQQLALSQQQQSLAQSSFAQVIQNQEFVNFTCDTSADPIGEFWRLLTTQSKALKALQERTSAPDIVEFFKKYEFQRFTYDPSNPPDVEFQRLCQQHQWEPVRIACAQLEYEEAQQESILWQEQWKLPLAQLAVVEYFENYEFDNSGYGISSDTSEIPLLELVGGLPAVEFLRSQSVEGYTYSYGLLHEEFRRLLSAREAEWEASLPIESNQATILATGHALAPTTAREEWIDEWGMIERKLKEEFQFQIEGEFDVLMDFIGSSTGLEAWEVLVELYDVGEAPLGKDEAKHALESVNVNIYDFIGAVEDAFRID</sequence>
<reference evidence="1 2" key="1">
    <citation type="journal article" date="2018" name="Nat. Ecol. Evol.">
        <title>Pezizomycetes genomes reveal the molecular basis of ectomycorrhizal truffle lifestyle.</title>
        <authorList>
            <person name="Murat C."/>
            <person name="Payen T."/>
            <person name="Noel B."/>
            <person name="Kuo A."/>
            <person name="Morin E."/>
            <person name="Chen J."/>
            <person name="Kohler A."/>
            <person name="Krizsan K."/>
            <person name="Balestrini R."/>
            <person name="Da Silva C."/>
            <person name="Montanini B."/>
            <person name="Hainaut M."/>
            <person name="Levati E."/>
            <person name="Barry K.W."/>
            <person name="Belfiori B."/>
            <person name="Cichocki N."/>
            <person name="Clum A."/>
            <person name="Dockter R.B."/>
            <person name="Fauchery L."/>
            <person name="Guy J."/>
            <person name="Iotti M."/>
            <person name="Le Tacon F."/>
            <person name="Lindquist E.A."/>
            <person name="Lipzen A."/>
            <person name="Malagnac F."/>
            <person name="Mello A."/>
            <person name="Molinier V."/>
            <person name="Miyauchi S."/>
            <person name="Poulain J."/>
            <person name="Riccioni C."/>
            <person name="Rubini A."/>
            <person name="Sitrit Y."/>
            <person name="Splivallo R."/>
            <person name="Traeger S."/>
            <person name="Wang M."/>
            <person name="Zifcakova L."/>
            <person name="Wipf D."/>
            <person name="Zambonelli A."/>
            <person name="Paolocci F."/>
            <person name="Nowrousian M."/>
            <person name="Ottonello S."/>
            <person name="Baldrian P."/>
            <person name="Spatafora J.W."/>
            <person name="Henrissat B."/>
            <person name="Nagy L.G."/>
            <person name="Aury J.M."/>
            <person name="Wincker P."/>
            <person name="Grigoriev I.V."/>
            <person name="Bonfante P."/>
            <person name="Martin F.M."/>
        </authorList>
    </citation>
    <scope>NUCLEOTIDE SEQUENCE [LARGE SCALE GENOMIC DNA]</scope>
    <source>
        <strain evidence="1 2">120613-1</strain>
    </source>
</reference>
<protein>
    <submittedName>
        <fullName evidence="1">Uncharacterized protein</fullName>
    </submittedName>
</protein>
<organism evidence="1 2">
    <name type="scientific">Choiromyces venosus 120613-1</name>
    <dbReference type="NCBI Taxonomy" id="1336337"/>
    <lineage>
        <taxon>Eukaryota</taxon>
        <taxon>Fungi</taxon>
        <taxon>Dikarya</taxon>
        <taxon>Ascomycota</taxon>
        <taxon>Pezizomycotina</taxon>
        <taxon>Pezizomycetes</taxon>
        <taxon>Pezizales</taxon>
        <taxon>Tuberaceae</taxon>
        <taxon>Choiromyces</taxon>
    </lineage>
</organism>
<dbReference type="EMBL" id="ML120439">
    <property type="protein sequence ID" value="RPA94286.1"/>
    <property type="molecule type" value="Genomic_DNA"/>
</dbReference>
<proteinExistence type="predicted"/>
<keyword evidence="2" id="KW-1185">Reference proteome</keyword>
<name>A0A3N4J7V5_9PEZI</name>
<evidence type="ECO:0000313" key="1">
    <source>
        <dbReference type="EMBL" id="RPA94286.1"/>
    </source>
</evidence>
<gene>
    <name evidence="1" type="ORF">L873DRAFT_1793067</name>
</gene>
<dbReference type="Proteomes" id="UP000276215">
    <property type="component" value="Unassembled WGS sequence"/>
</dbReference>
<evidence type="ECO:0000313" key="2">
    <source>
        <dbReference type="Proteomes" id="UP000276215"/>
    </source>
</evidence>
<accession>A0A3N4J7V5</accession>
<dbReference type="AlphaFoldDB" id="A0A3N4J7V5"/>